<name>A0ABU0AJ93_9BACI</name>
<dbReference type="Pfam" id="PF11962">
    <property type="entry name" value="Peptidase_G2"/>
    <property type="match status" value="1"/>
</dbReference>
<comment type="caution">
    <text evidence="2">The sequence shown here is derived from an EMBL/GenBank/DDBJ whole genome shotgun (WGS) entry which is preliminary data.</text>
</comment>
<sequence length="55" mass="6274">MMNPEWNAEQEYVPREKRPEWIPVGLIGQILVRDDGTCEEDGYCQPHGEGIATKS</sequence>
<proteinExistence type="predicted"/>
<gene>
    <name evidence="2" type="ORF">J2S17_003224</name>
</gene>
<organism evidence="2 3">
    <name type="scientific">Cytobacillus purgationiresistens</name>
    <dbReference type="NCBI Taxonomy" id="863449"/>
    <lineage>
        <taxon>Bacteria</taxon>
        <taxon>Bacillati</taxon>
        <taxon>Bacillota</taxon>
        <taxon>Bacilli</taxon>
        <taxon>Bacillales</taxon>
        <taxon>Bacillaceae</taxon>
        <taxon>Cytobacillus</taxon>
    </lineage>
</organism>
<feature type="domain" description="Peptidase G2 IMC autoproteolytic cleavage" evidence="1">
    <location>
        <begin position="3"/>
        <end position="54"/>
    </location>
</feature>
<dbReference type="InterPro" id="IPR021865">
    <property type="entry name" value="Peptidase_G2"/>
</dbReference>
<reference evidence="2 3" key="1">
    <citation type="submission" date="2023-07" db="EMBL/GenBank/DDBJ databases">
        <title>Genomic Encyclopedia of Type Strains, Phase IV (KMG-IV): sequencing the most valuable type-strain genomes for metagenomic binning, comparative biology and taxonomic classification.</title>
        <authorList>
            <person name="Goeker M."/>
        </authorList>
    </citation>
    <scope>NUCLEOTIDE SEQUENCE [LARGE SCALE GENOMIC DNA]</scope>
    <source>
        <strain evidence="2 3">DSM 23494</strain>
    </source>
</reference>
<protein>
    <recommendedName>
        <fullName evidence="1">Peptidase G2 IMC autoproteolytic cleavage domain-containing protein</fullName>
    </recommendedName>
</protein>
<evidence type="ECO:0000259" key="1">
    <source>
        <dbReference type="Pfam" id="PF11962"/>
    </source>
</evidence>
<evidence type="ECO:0000313" key="3">
    <source>
        <dbReference type="Proteomes" id="UP001238088"/>
    </source>
</evidence>
<dbReference type="EMBL" id="JAUSUB010000014">
    <property type="protein sequence ID" value="MDQ0271336.1"/>
    <property type="molecule type" value="Genomic_DNA"/>
</dbReference>
<dbReference type="Proteomes" id="UP001238088">
    <property type="component" value="Unassembled WGS sequence"/>
</dbReference>
<dbReference type="Gene3D" id="2.40.300.10">
    <property type="entry name" value="Head decoration protein D"/>
    <property type="match status" value="1"/>
</dbReference>
<evidence type="ECO:0000313" key="2">
    <source>
        <dbReference type="EMBL" id="MDQ0271336.1"/>
    </source>
</evidence>
<accession>A0ABU0AJ93</accession>
<keyword evidence="3" id="KW-1185">Reference proteome</keyword>